<evidence type="ECO:0000256" key="2">
    <source>
        <dbReference type="ARBA" id="ARBA00022691"/>
    </source>
</evidence>
<dbReference type="InterPro" id="IPR050377">
    <property type="entry name" value="Radical_SAM_PqqE_MftC-like"/>
</dbReference>
<dbReference type="AlphaFoldDB" id="S0G1Q3"/>
<dbReference type="InterPro" id="IPR058240">
    <property type="entry name" value="rSAM_sf"/>
</dbReference>
<dbReference type="RefSeq" id="WP_006965164.1">
    <property type="nucleotide sequence ID" value="NZ_APJX01000002.1"/>
</dbReference>
<feature type="domain" description="Radical SAM core" evidence="6">
    <location>
        <begin position="35"/>
        <end position="180"/>
    </location>
</feature>
<dbReference type="EMBL" id="APJX01000002">
    <property type="protein sequence ID" value="EMS80855.1"/>
    <property type="molecule type" value="Genomic_DNA"/>
</dbReference>
<evidence type="ECO:0000256" key="5">
    <source>
        <dbReference type="ARBA" id="ARBA00023014"/>
    </source>
</evidence>
<dbReference type="Proteomes" id="UP000014216">
    <property type="component" value="Unassembled WGS sequence"/>
</dbReference>
<dbReference type="InterPro" id="IPR007197">
    <property type="entry name" value="rSAM"/>
</dbReference>
<comment type="caution">
    <text evidence="8">The sequence shown here is derived from an EMBL/GenBank/DDBJ whole genome shotgun (WGS) entry which is preliminary data.</text>
</comment>
<keyword evidence="8" id="KW-0808">Transferase</keyword>
<dbReference type="SFLD" id="SFLDG01067">
    <property type="entry name" value="SPASM/twitch_domain_containing"/>
    <property type="match status" value="1"/>
</dbReference>
<evidence type="ECO:0000259" key="6">
    <source>
        <dbReference type="Pfam" id="PF04055"/>
    </source>
</evidence>
<dbReference type="CDD" id="cd01335">
    <property type="entry name" value="Radical_SAM"/>
    <property type="match status" value="1"/>
</dbReference>
<feature type="domain" description="4Fe4S-binding SPASM" evidence="7">
    <location>
        <begin position="291"/>
        <end position="351"/>
    </location>
</feature>
<dbReference type="InterPro" id="IPR013785">
    <property type="entry name" value="Aldolase_TIM"/>
</dbReference>
<keyword evidence="9" id="KW-1185">Reference proteome</keyword>
<dbReference type="GO" id="GO:0016757">
    <property type="term" value="F:glycosyltransferase activity"/>
    <property type="evidence" value="ECO:0007669"/>
    <property type="project" value="UniProtKB-KW"/>
</dbReference>
<dbReference type="GO" id="GO:0046872">
    <property type="term" value="F:metal ion binding"/>
    <property type="evidence" value="ECO:0007669"/>
    <property type="project" value="UniProtKB-KW"/>
</dbReference>
<keyword evidence="8" id="KW-0328">Glycosyltransferase</keyword>
<dbReference type="SFLD" id="SFLDS00029">
    <property type="entry name" value="Radical_SAM"/>
    <property type="match status" value="1"/>
</dbReference>
<evidence type="ECO:0000256" key="1">
    <source>
        <dbReference type="ARBA" id="ARBA00001966"/>
    </source>
</evidence>
<keyword evidence="5" id="KW-0411">Iron-sulfur</keyword>
<dbReference type="PANTHER" id="PTHR11228">
    <property type="entry name" value="RADICAL SAM DOMAIN PROTEIN"/>
    <property type="match status" value="1"/>
</dbReference>
<dbReference type="InterPro" id="IPR023885">
    <property type="entry name" value="4Fe4S-binding_SPASM_dom"/>
</dbReference>
<evidence type="ECO:0000256" key="3">
    <source>
        <dbReference type="ARBA" id="ARBA00022723"/>
    </source>
</evidence>
<name>S0G1Q3_9BACT</name>
<dbReference type="CDD" id="cd21109">
    <property type="entry name" value="SPASM"/>
    <property type="match status" value="1"/>
</dbReference>
<evidence type="ECO:0000256" key="4">
    <source>
        <dbReference type="ARBA" id="ARBA00023004"/>
    </source>
</evidence>
<dbReference type="Gene3D" id="3.20.20.70">
    <property type="entry name" value="Aldolase class I"/>
    <property type="match status" value="1"/>
</dbReference>
<protein>
    <submittedName>
        <fullName evidence="8">Glycosyltransferase, group 1 family protein</fullName>
        <ecNumber evidence="8">2.4.-.-</ecNumber>
    </submittedName>
</protein>
<gene>
    <name evidence="8" type="ORF">Dpo_2c05600</name>
</gene>
<dbReference type="Pfam" id="PF13186">
    <property type="entry name" value="SPASM"/>
    <property type="match status" value="1"/>
</dbReference>
<keyword evidence="3" id="KW-0479">Metal-binding</keyword>
<dbReference type="PATRIC" id="fig|1286635.3.peg.1541"/>
<accession>S0G1Q3</accession>
<sequence>MNLMNPNHFVYKLPLYYLSYWFGIKAPLPFNLTFSVTNVCQSRCRTCKIWDIYRQTPALKDQELTLDEIEKIFASMGPVYIFNVSGGEPFLRPDFTDIIALAVKYLKPGIIHIPTNAIAGQKIVTSIEKIIAILKTQAPDTRLTIKPSLDHVYDKHDAIRGVKGNFEKVLAVFQSLQDLKSVYPHLSAELGTVISRWNINDIHEISSFALSLNPDSYRNEIAEERSEMFNFDDQITPDHQAYQQAIQIFSAHQIKEMNQKPLFHRMINAFRLVYYQLALKILHQKTQPIPCYAGITNAHLTPYGDVWACCTLGYTRSMGNLKDAGDDFRTVWHSPRAQQIRKQIKNKECACPLANQMYSNLLMDTRSILKVLSLILRKKSNAEVT</sequence>
<dbReference type="EC" id="2.4.-.-" evidence="8"/>
<comment type="cofactor">
    <cofactor evidence="1">
        <name>[4Fe-4S] cluster</name>
        <dbReference type="ChEBI" id="CHEBI:49883"/>
    </cofactor>
</comment>
<organism evidence="8 9">
    <name type="scientific">Desulfotignum phosphitoxidans DSM 13687</name>
    <dbReference type="NCBI Taxonomy" id="1286635"/>
    <lineage>
        <taxon>Bacteria</taxon>
        <taxon>Pseudomonadati</taxon>
        <taxon>Thermodesulfobacteriota</taxon>
        <taxon>Desulfobacteria</taxon>
        <taxon>Desulfobacterales</taxon>
        <taxon>Desulfobacteraceae</taxon>
        <taxon>Desulfotignum</taxon>
    </lineage>
</organism>
<evidence type="ECO:0000259" key="7">
    <source>
        <dbReference type="Pfam" id="PF13186"/>
    </source>
</evidence>
<dbReference type="PANTHER" id="PTHR11228:SF7">
    <property type="entry name" value="PQQA PEPTIDE CYCLASE"/>
    <property type="match status" value="1"/>
</dbReference>
<proteinExistence type="predicted"/>
<dbReference type="Pfam" id="PF04055">
    <property type="entry name" value="Radical_SAM"/>
    <property type="match status" value="1"/>
</dbReference>
<evidence type="ECO:0000313" key="8">
    <source>
        <dbReference type="EMBL" id="EMS80855.1"/>
    </source>
</evidence>
<keyword evidence="2" id="KW-0949">S-adenosyl-L-methionine</keyword>
<keyword evidence="4" id="KW-0408">Iron</keyword>
<evidence type="ECO:0000313" key="9">
    <source>
        <dbReference type="Proteomes" id="UP000014216"/>
    </source>
</evidence>
<dbReference type="GO" id="GO:0051536">
    <property type="term" value="F:iron-sulfur cluster binding"/>
    <property type="evidence" value="ECO:0007669"/>
    <property type="project" value="UniProtKB-KW"/>
</dbReference>
<reference evidence="8 9" key="1">
    <citation type="journal article" date="2013" name="Genome Announc.">
        <title>Draft Genome Sequence of Desulfotignum phosphitoxidans DSM 13687 Strain FiPS-3.</title>
        <authorList>
            <person name="Poehlein A."/>
            <person name="Daniel R."/>
            <person name="Simeonova D.D."/>
        </authorList>
    </citation>
    <scope>NUCLEOTIDE SEQUENCE [LARGE SCALE GENOMIC DNA]</scope>
    <source>
        <strain evidence="8 9">DSM 13687</strain>
    </source>
</reference>
<dbReference type="SUPFAM" id="SSF102114">
    <property type="entry name" value="Radical SAM enzymes"/>
    <property type="match status" value="1"/>
</dbReference>